<dbReference type="GO" id="GO:0009450">
    <property type="term" value="P:gamma-aminobutyric acid catabolic process"/>
    <property type="evidence" value="ECO:0007669"/>
    <property type="project" value="TreeGrafter"/>
</dbReference>
<accession>A0A4D4K0V4</accession>
<comment type="similarity">
    <text evidence="1 4">Belongs to the aldehyde dehydrogenase family.</text>
</comment>
<gene>
    <name evidence="6" type="primary">gabD</name>
    <name evidence="6" type="ORF">SANT12839_004450</name>
</gene>
<dbReference type="PROSITE" id="PS00687">
    <property type="entry name" value="ALDEHYDE_DEHYDR_GLU"/>
    <property type="match status" value="1"/>
</dbReference>
<evidence type="ECO:0000256" key="2">
    <source>
        <dbReference type="ARBA" id="ARBA00023002"/>
    </source>
</evidence>
<dbReference type="InterPro" id="IPR016161">
    <property type="entry name" value="Ald_DH/histidinol_DH"/>
</dbReference>
<feature type="active site" evidence="3">
    <location>
        <position position="270"/>
    </location>
</feature>
<evidence type="ECO:0000313" key="7">
    <source>
        <dbReference type="Proteomes" id="UP000299290"/>
    </source>
</evidence>
<evidence type="ECO:0000256" key="1">
    <source>
        <dbReference type="ARBA" id="ARBA00009986"/>
    </source>
</evidence>
<keyword evidence="2 4" id="KW-0560">Oxidoreductase</keyword>
<dbReference type="InterPro" id="IPR016163">
    <property type="entry name" value="Ald_DH_C"/>
</dbReference>
<dbReference type="RefSeq" id="WP_137963749.1">
    <property type="nucleotide sequence ID" value="NZ_BJHV01000001.1"/>
</dbReference>
<dbReference type="FunFam" id="3.40.605.10:FF:000007">
    <property type="entry name" value="NAD/NADP-dependent betaine aldehyde dehydrogenase"/>
    <property type="match status" value="1"/>
</dbReference>
<dbReference type="FunFam" id="3.40.309.10:FF:000004">
    <property type="entry name" value="Succinate-semialdehyde dehydrogenase I"/>
    <property type="match status" value="1"/>
</dbReference>
<dbReference type="SUPFAM" id="SSF53720">
    <property type="entry name" value="ALDH-like"/>
    <property type="match status" value="1"/>
</dbReference>
<dbReference type="InterPro" id="IPR029510">
    <property type="entry name" value="Ald_DH_CS_GLU"/>
</dbReference>
<comment type="caution">
    <text evidence="6">The sequence shown here is derived from an EMBL/GenBank/DDBJ whole genome shotgun (WGS) entry which is preliminary data.</text>
</comment>
<keyword evidence="7" id="KW-1185">Reference proteome</keyword>
<dbReference type="InterPro" id="IPR050740">
    <property type="entry name" value="Aldehyde_DH_Superfamily"/>
</dbReference>
<dbReference type="GO" id="GO:0004777">
    <property type="term" value="F:succinate-semialdehyde dehydrogenase (NAD+) activity"/>
    <property type="evidence" value="ECO:0007669"/>
    <property type="project" value="TreeGrafter"/>
</dbReference>
<dbReference type="AlphaFoldDB" id="A0A4D4K0V4"/>
<dbReference type="InterPro" id="IPR016162">
    <property type="entry name" value="Ald_DH_N"/>
</dbReference>
<dbReference type="CDD" id="cd07103">
    <property type="entry name" value="ALDH_F5_SSADH_GabD"/>
    <property type="match status" value="1"/>
</dbReference>
<dbReference type="EMBL" id="BJHV01000001">
    <property type="protein sequence ID" value="GDY39563.1"/>
    <property type="molecule type" value="Genomic_DNA"/>
</dbReference>
<evidence type="ECO:0000313" key="6">
    <source>
        <dbReference type="EMBL" id="GDY39563.1"/>
    </source>
</evidence>
<feature type="domain" description="Aldehyde dehydrogenase" evidence="5">
    <location>
        <begin position="32"/>
        <end position="493"/>
    </location>
</feature>
<name>A0A4D4K0V4_9ACTN</name>
<organism evidence="6 7">
    <name type="scientific">Streptomyces antimycoticus</name>
    <dbReference type="NCBI Taxonomy" id="68175"/>
    <lineage>
        <taxon>Bacteria</taxon>
        <taxon>Bacillati</taxon>
        <taxon>Actinomycetota</taxon>
        <taxon>Actinomycetes</taxon>
        <taxon>Kitasatosporales</taxon>
        <taxon>Streptomycetaceae</taxon>
        <taxon>Streptomyces</taxon>
        <taxon>Streptomyces violaceusniger group</taxon>
    </lineage>
</organism>
<dbReference type="Proteomes" id="UP000299290">
    <property type="component" value="Unassembled WGS sequence"/>
</dbReference>
<sequence>MTPPQQLAEQQSVDASAHLAAVPKQLFIGGQWIQSSTGGGPLSVEDPARGHTIAEVADAGVEDAVAALDAAVAAQPAWAAWPPRRRAEILRRAYDLMVDRAAALAAIMTAEMGKPYQQALAEVEYAAGYLRWYSEEAVRVNGRFAVPENGVGRIVTMGQPVGPCLFVTPWNFPLAMGTRKIGPALAAGCTCVIKPASQTPLSMLALAAIFEEAGLPPGVLNVFVSGSSSRTVGALMKDARLRKISFTGSTEIGRLLVRQSADQLLRVSMELGGNAPFIVFPDADIEAAVDGAMIAKLRNNGEACTSANRFYVHREVIGEFAEALAERFRSLRVGPGLELSSDVGPLIDGVQRTKVADLVRDATEKGGRLVVGGGIPDRPGYFIEPTVVSDVPEDARVLTEEIFGPFAPVVAFETEPDVIQRANASEFGLAAYVYTKDLDRAMRVAELLETGMVAVNQGMVSNVAAPFGGVKQSGFGREGGPEGIAEYLETKYVALNAGTPPTTEAIR</sequence>
<dbReference type="Gene3D" id="3.40.309.10">
    <property type="entry name" value="Aldehyde Dehydrogenase, Chain A, domain 2"/>
    <property type="match status" value="1"/>
</dbReference>
<proteinExistence type="inferred from homology"/>
<dbReference type="Gene3D" id="3.40.605.10">
    <property type="entry name" value="Aldehyde Dehydrogenase, Chain A, domain 1"/>
    <property type="match status" value="1"/>
</dbReference>
<reference evidence="6 7" key="1">
    <citation type="journal article" date="2020" name="Int. J. Syst. Evol. Microbiol.">
        <title>Reclassification of Streptomyces castelarensis and Streptomyces sporoclivatus as later heterotypic synonyms of Streptomyces antimycoticus.</title>
        <authorList>
            <person name="Komaki H."/>
            <person name="Tamura T."/>
        </authorList>
    </citation>
    <scope>NUCLEOTIDE SEQUENCE [LARGE SCALE GENOMIC DNA]</scope>
    <source>
        <strain evidence="6 7">NBRC 12839</strain>
    </source>
</reference>
<evidence type="ECO:0000256" key="3">
    <source>
        <dbReference type="PROSITE-ProRule" id="PRU10007"/>
    </source>
</evidence>
<dbReference type="PANTHER" id="PTHR43353">
    <property type="entry name" value="SUCCINATE-SEMIALDEHYDE DEHYDROGENASE, MITOCHONDRIAL"/>
    <property type="match status" value="1"/>
</dbReference>
<dbReference type="PANTHER" id="PTHR43353:SF5">
    <property type="entry name" value="SUCCINATE-SEMIALDEHYDE DEHYDROGENASE, MITOCHONDRIAL"/>
    <property type="match status" value="1"/>
</dbReference>
<protein>
    <submittedName>
        <fullName evidence="6">NAD-dependent succinate-semialdehyde dehydrogenase</fullName>
    </submittedName>
</protein>
<evidence type="ECO:0000256" key="4">
    <source>
        <dbReference type="RuleBase" id="RU003345"/>
    </source>
</evidence>
<dbReference type="Pfam" id="PF00171">
    <property type="entry name" value="Aldedh"/>
    <property type="match status" value="1"/>
</dbReference>
<evidence type="ECO:0000259" key="5">
    <source>
        <dbReference type="Pfam" id="PF00171"/>
    </source>
</evidence>
<dbReference type="FunFam" id="3.40.605.10:FF:000026">
    <property type="entry name" value="Aldehyde dehydrogenase, putative"/>
    <property type="match status" value="1"/>
</dbReference>
<dbReference type="InterPro" id="IPR015590">
    <property type="entry name" value="Aldehyde_DH_dom"/>
</dbReference>